<name>A0A6P6XM68_DERPT</name>
<dbReference type="OrthoDB" id="5872362at2759"/>
<organism evidence="12 13">
    <name type="scientific">Dermatophagoides pteronyssinus</name>
    <name type="common">European house dust mite</name>
    <dbReference type="NCBI Taxonomy" id="6956"/>
    <lineage>
        <taxon>Eukaryota</taxon>
        <taxon>Metazoa</taxon>
        <taxon>Ecdysozoa</taxon>
        <taxon>Arthropoda</taxon>
        <taxon>Chelicerata</taxon>
        <taxon>Arachnida</taxon>
        <taxon>Acari</taxon>
        <taxon>Acariformes</taxon>
        <taxon>Sarcoptiformes</taxon>
        <taxon>Astigmata</taxon>
        <taxon>Psoroptidia</taxon>
        <taxon>Analgoidea</taxon>
        <taxon>Pyroglyphidae</taxon>
        <taxon>Dermatophagoidinae</taxon>
        <taxon>Dermatophagoides</taxon>
    </lineage>
</organism>
<comment type="similarity">
    <text evidence="2">Belongs to the ERD2 family.</text>
</comment>
<sequence length="219" mass="26311">MNIFRFTGDMLHLASSSLLIYKLLKTKNCAGISAKMQEIYLIVFSTRYLDLFYVYFSLYNTIMKFFFIFSTIYILYLIRFQKPISKSYDKQADNFNYLILLILPILFISYIFGQPKSIVKVLWRFSIWLESFALVPQIVLLQKYGVVENLTSHYVTTMGLYRTFYLINWIYRLLKENYCNYTGWIGGMIQVALYLDFFYYYFQARLNGWKMILPYANRI</sequence>
<evidence type="ECO:0000256" key="9">
    <source>
        <dbReference type="ARBA" id="ARBA00023136"/>
    </source>
</evidence>
<evidence type="ECO:0000256" key="11">
    <source>
        <dbReference type="SAM" id="Phobius"/>
    </source>
</evidence>
<keyword evidence="6" id="KW-0931">ER-Golgi transport</keyword>
<dbReference type="AlphaFoldDB" id="A0A6P6XM68"/>
<keyword evidence="10" id="KW-0675">Receptor</keyword>
<dbReference type="KEGG" id="dpte:113788606"/>
<dbReference type="PRINTS" id="PR00660">
    <property type="entry name" value="ERLUMENR"/>
</dbReference>
<dbReference type="InParanoid" id="A0A6P6XM68"/>
<dbReference type="GO" id="GO:0016192">
    <property type="term" value="P:vesicle-mediated transport"/>
    <property type="evidence" value="ECO:0007669"/>
    <property type="project" value="UniProtKB-KW"/>
</dbReference>
<evidence type="ECO:0000256" key="8">
    <source>
        <dbReference type="ARBA" id="ARBA00022989"/>
    </source>
</evidence>
<evidence type="ECO:0000256" key="3">
    <source>
        <dbReference type="ARBA" id="ARBA00022448"/>
    </source>
</evidence>
<dbReference type="Pfam" id="PF00810">
    <property type="entry name" value="ER_lumen_recept"/>
    <property type="match status" value="1"/>
</dbReference>
<feature type="transmembrane region" description="Helical" evidence="11">
    <location>
        <begin position="52"/>
        <end position="76"/>
    </location>
</feature>
<evidence type="ECO:0000313" key="13">
    <source>
        <dbReference type="RefSeq" id="XP_027193873.1"/>
    </source>
</evidence>
<evidence type="ECO:0000313" key="12">
    <source>
        <dbReference type="Proteomes" id="UP000515146"/>
    </source>
</evidence>
<evidence type="ECO:0000256" key="6">
    <source>
        <dbReference type="ARBA" id="ARBA00022892"/>
    </source>
</evidence>
<feature type="transmembrane region" description="Helical" evidence="11">
    <location>
        <begin position="97"/>
        <end position="115"/>
    </location>
</feature>
<reference evidence="13" key="1">
    <citation type="submission" date="2025-08" db="UniProtKB">
        <authorList>
            <consortium name="RefSeq"/>
        </authorList>
    </citation>
    <scope>IDENTIFICATION</scope>
    <source>
        <strain evidence="13">Airmid</strain>
    </source>
</reference>
<dbReference type="Proteomes" id="UP000515146">
    <property type="component" value="Unplaced"/>
</dbReference>
<dbReference type="GO" id="GO:0015031">
    <property type="term" value="P:protein transport"/>
    <property type="evidence" value="ECO:0007669"/>
    <property type="project" value="UniProtKB-KW"/>
</dbReference>
<comment type="subcellular location">
    <subcellularLocation>
        <location evidence="1">Endoplasmic reticulum membrane</location>
        <topology evidence="1">Multi-pass membrane protein</topology>
    </subcellularLocation>
</comment>
<dbReference type="GO" id="GO:0006621">
    <property type="term" value="P:protein retention in ER lumen"/>
    <property type="evidence" value="ECO:0007669"/>
    <property type="project" value="InterPro"/>
</dbReference>
<evidence type="ECO:0000256" key="2">
    <source>
        <dbReference type="ARBA" id="ARBA00010120"/>
    </source>
</evidence>
<dbReference type="InterPro" id="IPR000133">
    <property type="entry name" value="ER_ret_rcpt"/>
</dbReference>
<accession>A0A6P6XM68</accession>
<keyword evidence="8 11" id="KW-1133">Transmembrane helix</keyword>
<evidence type="ECO:0000256" key="10">
    <source>
        <dbReference type="ARBA" id="ARBA00023170"/>
    </source>
</evidence>
<dbReference type="RefSeq" id="XP_027193873.1">
    <property type="nucleotide sequence ID" value="XM_027338072.1"/>
</dbReference>
<evidence type="ECO:0000256" key="4">
    <source>
        <dbReference type="ARBA" id="ARBA00022692"/>
    </source>
</evidence>
<feature type="transmembrane region" description="Helical" evidence="11">
    <location>
        <begin position="183"/>
        <end position="202"/>
    </location>
</feature>
<dbReference type="PANTHER" id="PTHR10585">
    <property type="entry name" value="ER LUMEN PROTEIN RETAINING RECEPTOR"/>
    <property type="match status" value="1"/>
</dbReference>
<proteinExistence type="inferred from homology"/>
<evidence type="ECO:0000256" key="5">
    <source>
        <dbReference type="ARBA" id="ARBA00022824"/>
    </source>
</evidence>
<dbReference type="GO" id="GO:0005789">
    <property type="term" value="C:endoplasmic reticulum membrane"/>
    <property type="evidence" value="ECO:0007669"/>
    <property type="project" value="UniProtKB-SubCell"/>
</dbReference>
<protein>
    <submittedName>
        <fullName evidence="13">ER lumen protein-retaining receptor-like</fullName>
    </submittedName>
</protein>
<keyword evidence="3" id="KW-0813">Transport</keyword>
<dbReference type="GO" id="GO:0046923">
    <property type="term" value="F:ER retention sequence binding"/>
    <property type="evidence" value="ECO:0007669"/>
    <property type="project" value="InterPro"/>
</dbReference>
<evidence type="ECO:0000256" key="1">
    <source>
        <dbReference type="ARBA" id="ARBA00004477"/>
    </source>
</evidence>
<keyword evidence="9 11" id="KW-0472">Membrane</keyword>
<keyword evidence="4 11" id="KW-0812">Transmembrane</keyword>
<keyword evidence="12" id="KW-1185">Reference proteome</keyword>
<keyword evidence="5" id="KW-0256">Endoplasmic reticulum</keyword>
<gene>
    <name evidence="13" type="primary">LOC113788606</name>
</gene>
<keyword evidence="7" id="KW-0653">Protein transport</keyword>
<evidence type="ECO:0000256" key="7">
    <source>
        <dbReference type="ARBA" id="ARBA00022927"/>
    </source>
</evidence>